<reference evidence="5" key="1">
    <citation type="journal article" date="2024" name="IScience">
        <title>Strigolactones Initiate the Formation of Haustorium-like Structures in Castilleja.</title>
        <authorList>
            <person name="Buerger M."/>
            <person name="Peterson D."/>
            <person name="Chory J."/>
        </authorList>
    </citation>
    <scope>NUCLEOTIDE SEQUENCE [LARGE SCALE GENOMIC DNA]</scope>
</reference>
<proteinExistence type="predicted"/>
<feature type="domain" description="DUF1985" evidence="3">
    <location>
        <begin position="444"/>
        <end position="572"/>
    </location>
</feature>
<evidence type="ECO:0000256" key="1">
    <source>
        <dbReference type="SAM" id="Coils"/>
    </source>
</evidence>
<dbReference type="Pfam" id="PF09331">
    <property type="entry name" value="DUF1985"/>
    <property type="match status" value="1"/>
</dbReference>
<gene>
    <name evidence="4" type="ORF">CASFOL_010895</name>
</gene>
<protein>
    <recommendedName>
        <fullName evidence="3">DUF1985 domain-containing protein</fullName>
    </recommendedName>
</protein>
<dbReference type="AlphaFoldDB" id="A0ABD3DXY1"/>
<organism evidence="4 5">
    <name type="scientific">Castilleja foliolosa</name>
    <dbReference type="NCBI Taxonomy" id="1961234"/>
    <lineage>
        <taxon>Eukaryota</taxon>
        <taxon>Viridiplantae</taxon>
        <taxon>Streptophyta</taxon>
        <taxon>Embryophyta</taxon>
        <taxon>Tracheophyta</taxon>
        <taxon>Spermatophyta</taxon>
        <taxon>Magnoliopsida</taxon>
        <taxon>eudicotyledons</taxon>
        <taxon>Gunneridae</taxon>
        <taxon>Pentapetalae</taxon>
        <taxon>asterids</taxon>
        <taxon>lamiids</taxon>
        <taxon>Lamiales</taxon>
        <taxon>Orobanchaceae</taxon>
        <taxon>Pedicularideae</taxon>
        <taxon>Castillejinae</taxon>
        <taxon>Castilleja</taxon>
    </lineage>
</organism>
<dbReference type="EMBL" id="JAVIJP010000013">
    <property type="protein sequence ID" value="KAL3645715.1"/>
    <property type="molecule type" value="Genomic_DNA"/>
</dbReference>
<keyword evidence="1" id="KW-0175">Coiled coil</keyword>
<evidence type="ECO:0000256" key="2">
    <source>
        <dbReference type="SAM" id="MobiDB-lite"/>
    </source>
</evidence>
<feature type="compositionally biased region" description="Pro residues" evidence="2">
    <location>
        <begin position="717"/>
        <end position="760"/>
    </location>
</feature>
<dbReference type="Proteomes" id="UP001632038">
    <property type="component" value="Unassembled WGS sequence"/>
</dbReference>
<evidence type="ECO:0000313" key="4">
    <source>
        <dbReference type="EMBL" id="KAL3645715.1"/>
    </source>
</evidence>
<dbReference type="PANTHER" id="PTHR48449">
    <property type="entry name" value="DUF1985 DOMAIN-CONTAINING PROTEIN"/>
    <property type="match status" value="1"/>
</dbReference>
<evidence type="ECO:0000259" key="3">
    <source>
        <dbReference type="Pfam" id="PF09331"/>
    </source>
</evidence>
<dbReference type="InterPro" id="IPR015410">
    <property type="entry name" value="DUF1985"/>
</dbReference>
<dbReference type="PANTHER" id="PTHR48449:SF1">
    <property type="entry name" value="DUF1985 DOMAIN-CONTAINING PROTEIN"/>
    <property type="match status" value="1"/>
</dbReference>
<feature type="region of interest" description="Disordered" evidence="2">
    <location>
        <begin position="687"/>
        <end position="760"/>
    </location>
</feature>
<feature type="coiled-coil region" evidence="1">
    <location>
        <begin position="135"/>
        <end position="204"/>
    </location>
</feature>
<keyword evidence="5" id="KW-1185">Reference proteome</keyword>
<accession>A0ABD3DXY1</accession>
<evidence type="ECO:0000313" key="5">
    <source>
        <dbReference type="Proteomes" id="UP001632038"/>
    </source>
</evidence>
<feature type="coiled-coil region" evidence="1">
    <location>
        <begin position="39"/>
        <end position="102"/>
    </location>
</feature>
<name>A0ABD3DXY1_9LAMI</name>
<comment type="caution">
    <text evidence="4">The sequence shown here is derived from an EMBL/GenBank/DDBJ whole genome shotgun (WGS) entry which is preliminary data.</text>
</comment>
<sequence length="760" mass="87335">MSSSDSLKNLASSMLINLIKNSFHERHFNEAENILIARENDMKMEIENLTKDRDSVKRELERLDLLEKHKLEEKLLLNEKKCDDLEERVARLLEETKVSNDREKRAVESRDKVFDENIVFTYKNNKFILKLLDSVSELKDKILENERLADGYKEKYRKSDMMVVRMEQEIEGLKDEGVKAAKTIEELRSEIVEANTTIDELRVRKSESDKLAEKYKNGLEVLWERIKKNGEDLADMLTEKVRDATDLFNATSELKTSEEEANLGLIPVSKGENGISGAHTSALMSAGDIIEILDSDDEESPDGSAAGTSNVVEIKETSFVQDPSCSKRNRTNCSEDHLLVNSTAKRNRIESCSSSRKHGEDKLNVEWSWKRNTLKRRKAEIKLYSKLTVVSQIDEELKLTGDGVHQDFSNSCFGFLMGLDTHGSCCIPALHYLFAHEVVKANADPDELWYRVGGRFIRFSKHEFALVTGLSFKPTTFDPSEKHDPPVNGLFFRHYKGQRVKMDDLRSDFTKGEFRGSPDDALKVAKLLIFYFLLFGRDGRHSYIHNWAWTLVEDINQWETFIWGKYTYQYLLINLRRVPTKLQNPKRLHYHFYGYVWAFLIWAYEAIPELGKTCGVRVSDDVIPRCLRWRLPKSRVDIKGFYDSEIEVHSTLEASAEEQRQPYWEHINDDLRSGVCYVDRWDKKKKKKKKTDDPFDPLPGPPSFNPLLGPPGFDQLPGPPSFNPLPGPPGFDHLPGPPGFYPLPGPPSFDQLPGPPDFDL</sequence>